<dbReference type="Proteomes" id="UP001059893">
    <property type="component" value="Unassembled WGS sequence"/>
</dbReference>
<feature type="compositionally biased region" description="Polar residues" evidence="1">
    <location>
        <begin position="7"/>
        <end position="28"/>
    </location>
</feature>
<sequence length="154" mass="16749">MFRNVATRVQTHESLSSSSRLNTLPSRPTATPLTARWWTLSEKPATIKCAHRSWKRATRSAVKVAGFVEPDEPARHSQGVRHEAQGDETGFPIGLEGTVQISPALGQIRTQDGHPAVSVALAVAVVWDAPYVKVEQKGLGDKMSPYEESHLGGQ</sequence>
<gene>
    <name evidence="2" type="ORF">MCOR33_003857</name>
</gene>
<protein>
    <submittedName>
        <fullName evidence="2">Uncharacterized protein</fullName>
    </submittedName>
</protein>
<reference evidence="2" key="1">
    <citation type="submission" date="2021-01" db="EMBL/GenBank/DDBJ databases">
        <title>Deciphering the adaptive evolutionary patterns associated with biogeogrpahic diversity in the finger millet blast pathogen Magnaporthe oryzae in Eastern Africa.</title>
        <authorList>
            <person name="Onyema G."/>
            <person name="Shittu T.A."/>
            <person name="Dodsworth S."/>
            <person name="Devilliers S."/>
            <person name="Muthumeenakshi S."/>
            <person name="Sreenivasaprasad S."/>
        </authorList>
    </citation>
    <scope>NUCLEOTIDE SEQUENCE</scope>
    <source>
        <strain evidence="2">D15/s37</strain>
    </source>
</reference>
<evidence type="ECO:0000256" key="1">
    <source>
        <dbReference type="SAM" id="MobiDB-lite"/>
    </source>
</evidence>
<feature type="region of interest" description="Disordered" evidence="1">
    <location>
        <begin position="1"/>
        <end position="28"/>
    </location>
</feature>
<organism evidence="2 3">
    <name type="scientific">Pyricularia grisea</name>
    <name type="common">Crabgrass-specific blast fungus</name>
    <name type="synonym">Magnaporthe grisea</name>
    <dbReference type="NCBI Taxonomy" id="148305"/>
    <lineage>
        <taxon>Eukaryota</taxon>
        <taxon>Fungi</taxon>
        <taxon>Dikarya</taxon>
        <taxon>Ascomycota</taxon>
        <taxon>Pezizomycotina</taxon>
        <taxon>Sordariomycetes</taxon>
        <taxon>Sordariomycetidae</taxon>
        <taxon>Magnaporthales</taxon>
        <taxon>Pyriculariaceae</taxon>
        <taxon>Pyricularia</taxon>
    </lineage>
</organism>
<accession>A0ABQ8NQD6</accession>
<dbReference type="EMBL" id="JABSND010000052">
    <property type="protein sequence ID" value="KAI6300452.1"/>
    <property type="molecule type" value="Genomic_DNA"/>
</dbReference>
<proteinExistence type="predicted"/>
<evidence type="ECO:0000313" key="3">
    <source>
        <dbReference type="Proteomes" id="UP001059893"/>
    </source>
</evidence>
<evidence type="ECO:0000313" key="2">
    <source>
        <dbReference type="EMBL" id="KAI6300452.1"/>
    </source>
</evidence>
<keyword evidence="3" id="KW-1185">Reference proteome</keyword>
<comment type="caution">
    <text evidence="2">The sequence shown here is derived from an EMBL/GenBank/DDBJ whole genome shotgun (WGS) entry which is preliminary data.</text>
</comment>
<name>A0ABQ8NQD6_PYRGI</name>